<dbReference type="InterPro" id="IPR036318">
    <property type="entry name" value="FAD-bd_PCMH-like_sf"/>
</dbReference>
<dbReference type="PIRSF" id="PIRSF000136">
    <property type="entry name" value="LGO_GLO"/>
    <property type="match status" value="1"/>
</dbReference>
<dbReference type="AlphaFoldDB" id="A0A2V3WL91"/>
<dbReference type="InterPro" id="IPR007173">
    <property type="entry name" value="ALO_C"/>
</dbReference>
<dbReference type="GO" id="GO:0071949">
    <property type="term" value="F:FAD binding"/>
    <property type="evidence" value="ECO:0007669"/>
    <property type="project" value="InterPro"/>
</dbReference>
<dbReference type="InterPro" id="IPR010031">
    <property type="entry name" value="FAD_lactone_oxidase-like"/>
</dbReference>
<dbReference type="Pfam" id="PF01565">
    <property type="entry name" value="FAD_binding_4"/>
    <property type="match status" value="1"/>
</dbReference>
<name>A0A2V3WL91_9BACI</name>
<dbReference type="InterPro" id="IPR006094">
    <property type="entry name" value="Oxid_FAD_bind_N"/>
</dbReference>
<keyword evidence="2" id="KW-0560">Oxidoreductase</keyword>
<reference evidence="4 5" key="1">
    <citation type="submission" date="2018-05" db="EMBL/GenBank/DDBJ databases">
        <title>Genomic Encyclopedia of Type Strains, Phase IV (KMG-IV): sequencing the most valuable type-strain genomes for metagenomic binning, comparative biology and taxonomic classification.</title>
        <authorList>
            <person name="Goeker M."/>
        </authorList>
    </citation>
    <scope>NUCLEOTIDE SEQUENCE [LARGE SCALE GENOMIC DNA]</scope>
    <source>
        <strain evidence="4 5">DSM 28556</strain>
    </source>
</reference>
<dbReference type="GO" id="GO:0016020">
    <property type="term" value="C:membrane"/>
    <property type="evidence" value="ECO:0007669"/>
    <property type="project" value="InterPro"/>
</dbReference>
<dbReference type="Gene3D" id="3.30.465.10">
    <property type="match status" value="1"/>
</dbReference>
<comment type="caution">
    <text evidence="4">The sequence shown here is derived from an EMBL/GenBank/DDBJ whole genome shotgun (WGS) entry which is preliminary data.</text>
</comment>
<dbReference type="EMBL" id="QJJQ01000002">
    <property type="protein sequence ID" value="PXW89499.1"/>
    <property type="molecule type" value="Genomic_DNA"/>
</dbReference>
<organism evidence="4 5">
    <name type="scientific">Pseudogracilibacillus auburnensis</name>
    <dbReference type="NCBI Taxonomy" id="1494959"/>
    <lineage>
        <taxon>Bacteria</taxon>
        <taxon>Bacillati</taxon>
        <taxon>Bacillota</taxon>
        <taxon>Bacilli</taxon>
        <taxon>Bacillales</taxon>
        <taxon>Bacillaceae</taxon>
        <taxon>Pseudogracilibacillus</taxon>
    </lineage>
</organism>
<dbReference type="PANTHER" id="PTHR43762">
    <property type="entry name" value="L-GULONOLACTONE OXIDASE"/>
    <property type="match status" value="1"/>
</dbReference>
<dbReference type="OrthoDB" id="9800184at2"/>
<proteinExistence type="predicted"/>
<dbReference type="RefSeq" id="WP_110394215.1">
    <property type="nucleotide sequence ID" value="NZ_JBHUHB010000001.1"/>
</dbReference>
<dbReference type="Gene3D" id="3.30.43.10">
    <property type="entry name" value="Uridine Diphospho-n-acetylenolpyruvylglucosamine Reductase, domain 2"/>
    <property type="match status" value="1"/>
</dbReference>
<evidence type="ECO:0000256" key="2">
    <source>
        <dbReference type="ARBA" id="ARBA00023002"/>
    </source>
</evidence>
<dbReference type="Pfam" id="PF04030">
    <property type="entry name" value="ALO"/>
    <property type="match status" value="1"/>
</dbReference>
<keyword evidence="1" id="KW-0285">Flavoprotein</keyword>
<accession>A0A2V3WL91</accession>
<gene>
    <name evidence="4" type="ORF">DFR56_102277</name>
</gene>
<evidence type="ECO:0000313" key="5">
    <source>
        <dbReference type="Proteomes" id="UP000247978"/>
    </source>
</evidence>
<evidence type="ECO:0000256" key="1">
    <source>
        <dbReference type="ARBA" id="ARBA00022630"/>
    </source>
</evidence>
<protein>
    <submittedName>
        <fullName evidence="4">Sugar-1,4-lactone oxidase-like protein/FAD-linked oxidoreductase</fullName>
    </submittedName>
</protein>
<dbReference type="PROSITE" id="PS51387">
    <property type="entry name" value="FAD_PCMH"/>
    <property type="match status" value="1"/>
</dbReference>
<dbReference type="InterPro" id="IPR016167">
    <property type="entry name" value="FAD-bd_PCMH_sub1"/>
</dbReference>
<dbReference type="InterPro" id="IPR016166">
    <property type="entry name" value="FAD-bd_PCMH"/>
</dbReference>
<dbReference type="PANTHER" id="PTHR43762:SF1">
    <property type="entry name" value="D-ARABINONO-1,4-LACTONE OXIDASE"/>
    <property type="match status" value="1"/>
</dbReference>
<evidence type="ECO:0000313" key="4">
    <source>
        <dbReference type="EMBL" id="PXW89499.1"/>
    </source>
</evidence>
<evidence type="ECO:0000259" key="3">
    <source>
        <dbReference type="PROSITE" id="PS51387"/>
    </source>
</evidence>
<dbReference type="Gene3D" id="1.10.45.10">
    <property type="entry name" value="Vanillyl-alcohol Oxidase, Chain A, domain 4"/>
    <property type="match status" value="1"/>
</dbReference>
<dbReference type="InterPro" id="IPR016169">
    <property type="entry name" value="FAD-bd_PCMH_sub2"/>
</dbReference>
<dbReference type="SUPFAM" id="SSF56176">
    <property type="entry name" value="FAD-binding/transporter-associated domain-like"/>
    <property type="match status" value="1"/>
</dbReference>
<dbReference type="Gene3D" id="3.30.70.2520">
    <property type="match status" value="1"/>
</dbReference>
<dbReference type="InterPro" id="IPR016171">
    <property type="entry name" value="Vanillyl_alc_oxidase_C-sub2"/>
</dbReference>
<dbReference type="GO" id="GO:0003885">
    <property type="term" value="F:D-arabinono-1,4-lactone oxidase activity"/>
    <property type="evidence" value="ECO:0007669"/>
    <property type="project" value="InterPro"/>
</dbReference>
<feature type="domain" description="FAD-binding PCMH-type" evidence="3">
    <location>
        <begin position="19"/>
        <end position="189"/>
    </location>
</feature>
<keyword evidence="5" id="KW-1185">Reference proteome</keyword>
<sequence>MLSIRKRKQIRWKNWSESIYCEPEDYFRPKNLTELIEIVEKCHQRNKTIRVVGAGHSFTPLVATSEVLVSIDELSGIDKIDRDNNLITVWGGSKLKELGEQLHAHGYAMENLGDINTQSIAGAISTGTHGTGVKFGSISTQVASVTILTSSGKLMDISPSVNEHLFEAVKLSLGMLGIIIKVTLKVVPAYQLVGHSYRYSLENCLQQLNELNDANRNFEFFWFPYTNKVQVKTMNKQEGERNIRPKQHTFKKIVMENGVFLALSEMSRIVPRTAKMVSTISSIGVPVGSEIDDSHSLYATPRLVKFHEMEYSVPAAAMGSVLQDIDKAMKKKRFNVHFPIECRYVKGDSIWLSPSYKRDSAYIAVHMYKGMDYTDYFATIENIFQYYEGRPHWGKMHTMTYDKLVDLYPRLIDFLKIRSQLDHRRLFVNEYIRKLFRI</sequence>
<dbReference type="Proteomes" id="UP000247978">
    <property type="component" value="Unassembled WGS sequence"/>
</dbReference>
<dbReference type="NCBIfam" id="TIGR01679">
    <property type="entry name" value="bact_FAD_ox"/>
    <property type="match status" value="1"/>
</dbReference>